<evidence type="ECO:0008006" key="4">
    <source>
        <dbReference type="Google" id="ProtNLM"/>
    </source>
</evidence>
<accession>A0ABW5NWY8</accession>
<keyword evidence="3" id="KW-1185">Reference proteome</keyword>
<sequence length="274" mass="30260">MKKQLFTLSFALCAAFGYSQFQSPNSSAWPTTGKVGLGTTSPAYKLQVLTNETLAPISTYSETIASIGYFANSSLFFDAQGTVAGRVSPTEYHTMKIQMKDVGNKVGYIEFNGQPTTNTTKAAMSFGTNSVEAMRINQNGKVRIGSSDRATPDGYKLFVEQGILTEKVKVAVSTTADWADYVFASDYKLMPLEEVEKFTKENNHLPNVPSAADMVNNGLDVAKMDAKLLEKIEELTLYAVQQNKENKDLKAELENQKREIEELKGMLKDLLTKK</sequence>
<reference evidence="3" key="1">
    <citation type="journal article" date="2019" name="Int. J. Syst. Evol. Microbiol.">
        <title>The Global Catalogue of Microorganisms (GCM) 10K type strain sequencing project: providing services to taxonomists for standard genome sequencing and annotation.</title>
        <authorList>
            <consortium name="The Broad Institute Genomics Platform"/>
            <consortium name="The Broad Institute Genome Sequencing Center for Infectious Disease"/>
            <person name="Wu L."/>
            <person name="Ma J."/>
        </authorList>
    </citation>
    <scope>NUCLEOTIDE SEQUENCE [LARGE SCALE GENOMIC DNA]</scope>
    <source>
        <strain evidence="3">KCTC 42107</strain>
    </source>
</reference>
<proteinExistence type="predicted"/>
<comment type="caution">
    <text evidence="2">The sequence shown here is derived from an EMBL/GenBank/DDBJ whole genome shotgun (WGS) entry which is preliminary data.</text>
</comment>
<dbReference type="EMBL" id="JBHUMD010000027">
    <property type="protein sequence ID" value="MFD2603236.1"/>
    <property type="molecule type" value="Genomic_DNA"/>
</dbReference>
<evidence type="ECO:0000313" key="3">
    <source>
        <dbReference type="Proteomes" id="UP001597480"/>
    </source>
</evidence>
<evidence type="ECO:0000256" key="1">
    <source>
        <dbReference type="SAM" id="Coils"/>
    </source>
</evidence>
<gene>
    <name evidence="2" type="ORF">ACFSR3_14330</name>
</gene>
<organism evidence="2 3">
    <name type="scientific">Flavobacterium suzhouense</name>
    <dbReference type="NCBI Taxonomy" id="1529638"/>
    <lineage>
        <taxon>Bacteria</taxon>
        <taxon>Pseudomonadati</taxon>
        <taxon>Bacteroidota</taxon>
        <taxon>Flavobacteriia</taxon>
        <taxon>Flavobacteriales</taxon>
        <taxon>Flavobacteriaceae</taxon>
        <taxon>Flavobacterium</taxon>
    </lineage>
</organism>
<name>A0ABW5NWY8_9FLAO</name>
<evidence type="ECO:0000313" key="2">
    <source>
        <dbReference type="EMBL" id="MFD2603236.1"/>
    </source>
</evidence>
<keyword evidence="1" id="KW-0175">Coiled coil</keyword>
<feature type="coiled-coil region" evidence="1">
    <location>
        <begin position="232"/>
        <end position="273"/>
    </location>
</feature>
<protein>
    <recommendedName>
        <fullName evidence="4">Cell wall anchor protein</fullName>
    </recommendedName>
</protein>
<dbReference type="Proteomes" id="UP001597480">
    <property type="component" value="Unassembled WGS sequence"/>
</dbReference>
<dbReference type="RefSeq" id="WP_379821925.1">
    <property type="nucleotide sequence ID" value="NZ_JBHUMD010000027.1"/>
</dbReference>